<feature type="transmembrane region" description="Helical" evidence="9">
    <location>
        <begin position="431"/>
        <end position="450"/>
    </location>
</feature>
<evidence type="ECO:0000313" key="11">
    <source>
        <dbReference type="Proteomes" id="UP000046393"/>
    </source>
</evidence>
<proteinExistence type="inferred from homology"/>
<keyword evidence="4 9" id="KW-0812">Transmembrane</keyword>
<keyword evidence="7" id="KW-0406">Ion transport</keyword>
<dbReference type="FunFam" id="1.10.357.20:FF:000001">
    <property type="entry name" value="Solute carrier family 41 member 2"/>
    <property type="match status" value="1"/>
</dbReference>
<sequence length="485" mass="53061">MGFYVMNRWSTTKRVSGKRKFGSLRFGSIVAPSDRGIIRQTAVSLNSEQSSLSFFFQALLPFLFSGFGTVGAGILFDAAQSWNFFLSLPEAVVLVPALLGLKGNLEMTLGSRLSTQANLGKMNTSKDQIKLSTSNLSLVQAQAIFISLSAAIFTVIYETINSDKWKHDNYLLLCLTSVSTASITSLLLGIFMIAIVLLSLHIRVNPDNITTPIAASLGDIITLLCMICFGSVLLKLDSHIAFSIVLLILWILFAVFCIWLASKNVNTKSVLKYGWYAIIVAMLISSGSGMILQKAVKTFPNIVPFQPVINGVGGNLAAIQASRFSTYLHKTFETGVLPNGTIRRSLNPFRAFFSNDSDARTARVLLLMVMPGHLIFLALTFAVVPSTFVSTVFVLAYLIVSIVQVVLLLYLCQIMVPVMWRYRVDPDNSAIPILTAIGDLLGITLFYIVLLSCRRMLIYSPLYINPTSTTIVDNDISNATAAITA</sequence>
<dbReference type="AlphaFoldDB" id="A0A0N5AP28"/>
<keyword evidence="3" id="KW-0813">Transport</keyword>
<keyword evidence="11" id="KW-1185">Reference proteome</keyword>
<feature type="transmembrane region" description="Helical" evidence="9">
    <location>
        <begin position="240"/>
        <end position="261"/>
    </location>
</feature>
<evidence type="ECO:0000256" key="5">
    <source>
        <dbReference type="ARBA" id="ARBA00022842"/>
    </source>
</evidence>
<accession>A0A0N5AP28</accession>
<name>A0A0N5AP28_9BILA</name>
<comment type="similarity">
    <text evidence="2">Belongs to the SLC41A transporter family.</text>
</comment>
<feature type="transmembrane region" description="Helical" evidence="9">
    <location>
        <begin position="136"/>
        <end position="157"/>
    </location>
</feature>
<evidence type="ECO:0000256" key="1">
    <source>
        <dbReference type="ARBA" id="ARBA00004141"/>
    </source>
</evidence>
<feature type="transmembrane region" description="Helical" evidence="9">
    <location>
        <begin position="364"/>
        <end position="384"/>
    </location>
</feature>
<keyword evidence="5" id="KW-0460">Magnesium</keyword>
<evidence type="ECO:0000256" key="4">
    <source>
        <dbReference type="ARBA" id="ARBA00022692"/>
    </source>
</evidence>
<dbReference type="PANTHER" id="PTHR16228">
    <property type="entry name" value="DIVALENT CATION TRANSPORTER SOLUTE CARRIER FAMILY 41"/>
    <property type="match status" value="1"/>
</dbReference>
<feature type="transmembrane region" description="Helical" evidence="9">
    <location>
        <begin position="169"/>
        <end position="200"/>
    </location>
</feature>
<evidence type="ECO:0000256" key="9">
    <source>
        <dbReference type="SAM" id="Phobius"/>
    </source>
</evidence>
<feature type="transmembrane region" description="Helical" evidence="9">
    <location>
        <begin position="212"/>
        <end position="234"/>
    </location>
</feature>
<feature type="domain" description="SLC41A/MgtE integral membrane" evidence="10">
    <location>
        <begin position="95"/>
        <end position="227"/>
    </location>
</feature>
<evidence type="ECO:0000256" key="8">
    <source>
        <dbReference type="ARBA" id="ARBA00023136"/>
    </source>
</evidence>
<dbReference type="Gene3D" id="1.10.357.20">
    <property type="entry name" value="SLC41 divalent cation transporters, integral membrane domain"/>
    <property type="match status" value="2"/>
</dbReference>
<keyword evidence="8 9" id="KW-0472">Membrane</keyword>
<evidence type="ECO:0000259" key="10">
    <source>
        <dbReference type="Pfam" id="PF01769"/>
    </source>
</evidence>
<comment type="subcellular location">
    <subcellularLocation>
        <location evidence="1">Membrane</location>
        <topology evidence="1">Multi-pass membrane protein</topology>
    </subcellularLocation>
</comment>
<keyword evidence="6 9" id="KW-1133">Transmembrane helix</keyword>
<evidence type="ECO:0000256" key="7">
    <source>
        <dbReference type="ARBA" id="ARBA00023065"/>
    </source>
</evidence>
<evidence type="ECO:0000313" key="12">
    <source>
        <dbReference type="WBParaSite" id="SMUV_0000639101-mRNA-1"/>
    </source>
</evidence>
<feature type="transmembrane region" description="Helical" evidence="9">
    <location>
        <begin position="273"/>
        <end position="292"/>
    </location>
</feature>
<protein>
    <submittedName>
        <fullName evidence="12">Divalent cation transporter</fullName>
    </submittedName>
</protein>
<evidence type="ECO:0000256" key="2">
    <source>
        <dbReference type="ARBA" id="ARBA00009749"/>
    </source>
</evidence>
<feature type="transmembrane region" description="Helical" evidence="9">
    <location>
        <begin position="391"/>
        <end position="411"/>
    </location>
</feature>
<feature type="domain" description="SLC41A/MgtE integral membrane" evidence="10">
    <location>
        <begin position="306"/>
        <end position="448"/>
    </location>
</feature>
<dbReference type="Proteomes" id="UP000046393">
    <property type="component" value="Unplaced"/>
</dbReference>
<dbReference type="Pfam" id="PF01769">
    <property type="entry name" value="MgtE"/>
    <property type="match status" value="2"/>
</dbReference>
<reference evidence="12" key="1">
    <citation type="submission" date="2017-02" db="UniProtKB">
        <authorList>
            <consortium name="WormBaseParasite"/>
        </authorList>
    </citation>
    <scope>IDENTIFICATION</scope>
</reference>
<dbReference type="PANTHER" id="PTHR16228:SF21">
    <property type="entry name" value="SLC41A_MGTE INTEGRAL MEMBRANE DOMAIN-CONTAINING PROTEIN"/>
    <property type="match status" value="1"/>
</dbReference>
<dbReference type="GO" id="GO:0005886">
    <property type="term" value="C:plasma membrane"/>
    <property type="evidence" value="ECO:0007669"/>
    <property type="project" value="TreeGrafter"/>
</dbReference>
<dbReference type="InterPro" id="IPR036739">
    <property type="entry name" value="SLC41_membr_dom_sf"/>
</dbReference>
<evidence type="ECO:0000256" key="6">
    <source>
        <dbReference type="ARBA" id="ARBA00022989"/>
    </source>
</evidence>
<organism evidence="11 12">
    <name type="scientific">Syphacia muris</name>
    <dbReference type="NCBI Taxonomy" id="451379"/>
    <lineage>
        <taxon>Eukaryota</taxon>
        <taxon>Metazoa</taxon>
        <taxon>Ecdysozoa</taxon>
        <taxon>Nematoda</taxon>
        <taxon>Chromadorea</taxon>
        <taxon>Rhabditida</taxon>
        <taxon>Spirurina</taxon>
        <taxon>Oxyuridomorpha</taxon>
        <taxon>Oxyuroidea</taxon>
        <taxon>Oxyuridae</taxon>
        <taxon>Syphacia</taxon>
    </lineage>
</organism>
<dbReference type="InterPro" id="IPR006667">
    <property type="entry name" value="SLC41_membr_dom"/>
</dbReference>
<dbReference type="WBParaSite" id="SMUV_0000639101-mRNA-1">
    <property type="protein sequence ID" value="SMUV_0000639101-mRNA-1"/>
    <property type="gene ID" value="SMUV_0000639101"/>
</dbReference>
<feature type="transmembrane region" description="Helical" evidence="9">
    <location>
        <begin position="54"/>
        <end position="76"/>
    </location>
</feature>
<dbReference type="InterPro" id="IPR045349">
    <property type="entry name" value="SLC41A1-3"/>
</dbReference>
<evidence type="ECO:0000256" key="3">
    <source>
        <dbReference type="ARBA" id="ARBA00022448"/>
    </source>
</evidence>
<dbReference type="GO" id="GO:0008324">
    <property type="term" value="F:monoatomic cation transmembrane transporter activity"/>
    <property type="evidence" value="ECO:0007669"/>
    <property type="project" value="InterPro"/>
</dbReference>
<dbReference type="SUPFAM" id="SSF161093">
    <property type="entry name" value="MgtE membrane domain-like"/>
    <property type="match status" value="2"/>
</dbReference>